<feature type="domain" description="EamA" evidence="9">
    <location>
        <begin position="21"/>
        <end position="157"/>
    </location>
</feature>
<feature type="transmembrane region" description="Helical" evidence="8">
    <location>
        <begin position="117"/>
        <end position="134"/>
    </location>
</feature>
<dbReference type="AlphaFoldDB" id="A0A1Q5Q263"/>
<dbReference type="OrthoDB" id="369870at2"/>
<name>A0A1Q5Q263_9ACTO</name>
<dbReference type="InterPro" id="IPR037185">
    <property type="entry name" value="EmrE-like"/>
</dbReference>
<keyword evidence="11" id="KW-1185">Reference proteome</keyword>
<evidence type="ECO:0000256" key="5">
    <source>
        <dbReference type="ARBA" id="ARBA00022692"/>
    </source>
</evidence>
<dbReference type="Proteomes" id="UP000185628">
    <property type="component" value="Unassembled WGS sequence"/>
</dbReference>
<dbReference type="Pfam" id="PF00892">
    <property type="entry name" value="EamA"/>
    <property type="match status" value="1"/>
</dbReference>
<keyword evidence="4" id="KW-1003">Cell membrane</keyword>
<evidence type="ECO:0000256" key="4">
    <source>
        <dbReference type="ARBA" id="ARBA00022475"/>
    </source>
</evidence>
<organism evidence="10 11">
    <name type="scientific">Bowdeniella nasicola</name>
    <dbReference type="NCBI Taxonomy" id="208480"/>
    <lineage>
        <taxon>Bacteria</taxon>
        <taxon>Bacillati</taxon>
        <taxon>Actinomycetota</taxon>
        <taxon>Actinomycetes</taxon>
        <taxon>Actinomycetales</taxon>
        <taxon>Actinomycetaceae</taxon>
        <taxon>Bowdeniella</taxon>
    </lineage>
</organism>
<evidence type="ECO:0000313" key="11">
    <source>
        <dbReference type="Proteomes" id="UP000185628"/>
    </source>
</evidence>
<evidence type="ECO:0000256" key="6">
    <source>
        <dbReference type="ARBA" id="ARBA00022989"/>
    </source>
</evidence>
<feature type="transmembrane region" description="Helical" evidence="8">
    <location>
        <begin position="254"/>
        <end position="273"/>
    </location>
</feature>
<reference evidence="11" key="1">
    <citation type="submission" date="2016-12" db="EMBL/GenBank/DDBJ databases">
        <authorList>
            <person name="Meng X."/>
        </authorList>
    </citation>
    <scope>NUCLEOTIDE SEQUENCE [LARGE SCALE GENOMIC DNA]</scope>
    <source>
        <strain evidence="11">DSM 19116</strain>
    </source>
</reference>
<feature type="transmembrane region" description="Helical" evidence="8">
    <location>
        <begin position="141"/>
        <end position="159"/>
    </location>
</feature>
<comment type="caution">
    <text evidence="10">The sequence shown here is derived from an EMBL/GenBank/DDBJ whole genome shotgun (WGS) entry which is preliminary data.</text>
</comment>
<feature type="transmembrane region" description="Helical" evidence="8">
    <location>
        <begin position="200"/>
        <end position="222"/>
    </location>
</feature>
<comment type="similarity">
    <text evidence="2">Belongs to the EamA transporter family.</text>
</comment>
<protein>
    <recommendedName>
        <fullName evidence="9">EamA domain-containing protein</fullName>
    </recommendedName>
</protein>
<gene>
    <name evidence="10" type="ORF">BSZ39_07205</name>
</gene>
<evidence type="ECO:0000256" key="7">
    <source>
        <dbReference type="ARBA" id="ARBA00023136"/>
    </source>
</evidence>
<sequence length="318" mass="33662">MPTGDTVRVTTPAPTEPIDRTGLTLGLTAYLSWGLFPLYFALLSSIGTFEIVAHRALWGLVFCLIALPLLGRWDSFRALMRDRKTAGLLSLAGYLVAANWTVYVFGVTTGRTLDAALGYFINPIVTVLLAVLVLKERLRPLQWAAIIFGALAVAVLVIAYGEVPYIALGLAASFGLYSLVKKQVGPKAGPLPGMAVETAAILPVAAGYLIVLAWTGAITASIAEPVTLALLIGSGPLTAIVLMIFAGAASRLPLAALGLLQYLAPAMQMAIGVLVFSEPLPPERLAGFVLVWIAIALLIVDSLRSARRRPQPRAHPSS</sequence>
<dbReference type="InterPro" id="IPR000620">
    <property type="entry name" value="EamA_dom"/>
</dbReference>
<accession>A0A1Q5Q263</accession>
<comment type="subcellular location">
    <subcellularLocation>
        <location evidence="1">Cell membrane</location>
        <topology evidence="1">Multi-pass membrane protein</topology>
    </subcellularLocation>
</comment>
<dbReference type="InterPro" id="IPR004626">
    <property type="entry name" value="RarD"/>
</dbReference>
<feature type="transmembrane region" description="Helical" evidence="8">
    <location>
        <begin position="165"/>
        <end position="180"/>
    </location>
</feature>
<proteinExistence type="inferred from homology"/>
<evidence type="ECO:0000313" key="10">
    <source>
        <dbReference type="EMBL" id="OKL53876.1"/>
    </source>
</evidence>
<feature type="transmembrane region" description="Helical" evidence="8">
    <location>
        <begin position="228"/>
        <end position="247"/>
    </location>
</feature>
<dbReference type="PANTHER" id="PTHR22911:SF137">
    <property type="entry name" value="SOLUTE CARRIER FAMILY 35 MEMBER G2-RELATED"/>
    <property type="match status" value="1"/>
</dbReference>
<keyword evidence="6 8" id="KW-1133">Transmembrane helix</keyword>
<evidence type="ECO:0000256" key="1">
    <source>
        <dbReference type="ARBA" id="ARBA00004651"/>
    </source>
</evidence>
<keyword evidence="3" id="KW-0813">Transport</keyword>
<dbReference type="GO" id="GO:0005886">
    <property type="term" value="C:plasma membrane"/>
    <property type="evidence" value="ECO:0007669"/>
    <property type="project" value="UniProtKB-SubCell"/>
</dbReference>
<dbReference type="PANTHER" id="PTHR22911">
    <property type="entry name" value="ACYL-MALONYL CONDENSING ENZYME-RELATED"/>
    <property type="match status" value="1"/>
</dbReference>
<keyword evidence="7 8" id="KW-0472">Membrane</keyword>
<feature type="transmembrane region" description="Helical" evidence="8">
    <location>
        <begin position="55"/>
        <end position="73"/>
    </location>
</feature>
<dbReference type="NCBIfam" id="TIGR00688">
    <property type="entry name" value="rarD"/>
    <property type="match status" value="1"/>
</dbReference>
<keyword evidence="5 8" id="KW-0812">Transmembrane</keyword>
<dbReference type="EMBL" id="MQVR01000036">
    <property type="protein sequence ID" value="OKL53876.1"/>
    <property type="molecule type" value="Genomic_DNA"/>
</dbReference>
<evidence type="ECO:0000256" key="3">
    <source>
        <dbReference type="ARBA" id="ARBA00022448"/>
    </source>
</evidence>
<dbReference type="STRING" id="208480.SAMN02910418_00680"/>
<feature type="transmembrane region" description="Helical" evidence="8">
    <location>
        <begin position="85"/>
        <end position="105"/>
    </location>
</feature>
<evidence type="ECO:0000256" key="8">
    <source>
        <dbReference type="SAM" id="Phobius"/>
    </source>
</evidence>
<feature type="transmembrane region" description="Helical" evidence="8">
    <location>
        <begin position="30"/>
        <end position="49"/>
    </location>
</feature>
<feature type="transmembrane region" description="Helical" evidence="8">
    <location>
        <begin position="285"/>
        <end position="303"/>
    </location>
</feature>
<evidence type="ECO:0000256" key="2">
    <source>
        <dbReference type="ARBA" id="ARBA00007362"/>
    </source>
</evidence>
<evidence type="ECO:0000259" key="9">
    <source>
        <dbReference type="Pfam" id="PF00892"/>
    </source>
</evidence>
<dbReference type="SUPFAM" id="SSF103481">
    <property type="entry name" value="Multidrug resistance efflux transporter EmrE"/>
    <property type="match status" value="2"/>
</dbReference>